<gene>
    <name evidence="2" type="ORF">LCGC14_2613760</name>
</gene>
<feature type="region of interest" description="Disordered" evidence="1">
    <location>
        <begin position="29"/>
        <end position="48"/>
    </location>
</feature>
<organism evidence="2">
    <name type="scientific">marine sediment metagenome</name>
    <dbReference type="NCBI Taxonomy" id="412755"/>
    <lineage>
        <taxon>unclassified sequences</taxon>
        <taxon>metagenomes</taxon>
        <taxon>ecological metagenomes</taxon>
    </lineage>
</organism>
<dbReference type="EMBL" id="LAZR01044429">
    <property type="protein sequence ID" value="KKL04668.1"/>
    <property type="molecule type" value="Genomic_DNA"/>
</dbReference>
<feature type="compositionally biased region" description="Basic and acidic residues" evidence="1">
    <location>
        <begin position="30"/>
        <end position="39"/>
    </location>
</feature>
<reference evidence="2" key="1">
    <citation type="journal article" date="2015" name="Nature">
        <title>Complex archaea that bridge the gap between prokaryotes and eukaryotes.</title>
        <authorList>
            <person name="Spang A."/>
            <person name="Saw J.H."/>
            <person name="Jorgensen S.L."/>
            <person name="Zaremba-Niedzwiedzka K."/>
            <person name="Martijn J."/>
            <person name="Lind A.E."/>
            <person name="van Eijk R."/>
            <person name="Schleper C."/>
            <person name="Guy L."/>
            <person name="Ettema T.J."/>
        </authorList>
    </citation>
    <scope>NUCLEOTIDE SEQUENCE</scope>
</reference>
<comment type="caution">
    <text evidence="2">The sequence shown here is derived from an EMBL/GenBank/DDBJ whole genome shotgun (WGS) entry which is preliminary data.</text>
</comment>
<accession>A0A0F9CXS0</accession>
<dbReference type="AlphaFoldDB" id="A0A0F9CXS0"/>
<evidence type="ECO:0000313" key="2">
    <source>
        <dbReference type="EMBL" id="KKL04668.1"/>
    </source>
</evidence>
<protein>
    <submittedName>
        <fullName evidence="2">Uncharacterized protein</fullName>
    </submittedName>
</protein>
<proteinExistence type="predicted"/>
<name>A0A0F9CXS0_9ZZZZ</name>
<sequence>MKRNPTEEDARVLQWAGVLGHRFVQVDGEDGSRRVRSEQNTDEIDPRYGPFVDPKVYEQIRFVSRKGRRWRRVR</sequence>
<evidence type="ECO:0000256" key="1">
    <source>
        <dbReference type="SAM" id="MobiDB-lite"/>
    </source>
</evidence>